<reference evidence="2" key="1">
    <citation type="submission" date="2018-07" db="EMBL/GenBank/DDBJ databases">
        <title>Streptacidiphilus bronchialis DSM 106435 chromosome.</title>
        <authorList>
            <person name="Batra D."/>
            <person name="Gulvik C.A."/>
        </authorList>
    </citation>
    <scope>NUCLEOTIDE SEQUENCE [LARGE SCALE GENOMIC DNA]</scope>
    <source>
        <strain evidence="2">DSM 106435</strain>
    </source>
</reference>
<dbReference type="Proteomes" id="UP000249340">
    <property type="component" value="Chromosome"/>
</dbReference>
<gene>
    <name evidence="1" type="ORF">C7M71_003250</name>
</gene>
<dbReference type="EMBL" id="CP031264">
    <property type="protein sequence ID" value="AXI76629.1"/>
    <property type="molecule type" value="Genomic_DNA"/>
</dbReference>
<accession>A0A345SSC4</accession>
<name>A0A345SSC4_9ACTN</name>
<evidence type="ECO:0000313" key="2">
    <source>
        <dbReference type="Proteomes" id="UP000249340"/>
    </source>
</evidence>
<organism evidence="1 2">
    <name type="scientific">Peterkaempfera bronchialis</name>
    <dbReference type="NCBI Taxonomy" id="2126346"/>
    <lineage>
        <taxon>Bacteria</taxon>
        <taxon>Bacillati</taxon>
        <taxon>Actinomycetota</taxon>
        <taxon>Actinomycetes</taxon>
        <taxon>Kitasatosporales</taxon>
        <taxon>Streptomycetaceae</taxon>
        <taxon>Peterkaempfera</taxon>
    </lineage>
</organism>
<dbReference type="KEGG" id="stri:C7M71_003250"/>
<dbReference type="AlphaFoldDB" id="A0A345SSC4"/>
<proteinExistence type="predicted"/>
<dbReference type="OrthoDB" id="3872514at2"/>
<sequence length="77" mass="8377">MPGSVTISHQHQAVMISYADAKRLAAVLEEVSGLLDDTGSDQLSDAQVTALCEGHVHHRDEFAHWIRTLAADLRGKV</sequence>
<keyword evidence="2" id="KW-1185">Reference proteome</keyword>
<protein>
    <submittedName>
        <fullName evidence="1">Uncharacterized protein</fullName>
    </submittedName>
</protein>
<dbReference type="RefSeq" id="WP_111494021.1">
    <property type="nucleotide sequence ID" value="NZ_CP031264.1"/>
</dbReference>
<evidence type="ECO:0000313" key="1">
    <source>
        <dbReference type="EMBL" id="AXI76629.1"/>
    </source>
</evidence>